<sequence>MKRISIKDVAKKSGVSTATVSQILNGKGGRFSNQTRERVFRARDELGYIASIAARTLKGFHAILIGVIVPSFRLPFFANLIESMEKHEEYGVRLVFFAATDNKIESAIRSLLARGVAGLIIGRSIPESMKIYQLLAKQHIPYLVLDQNSDQQARDRIIVDEFQGGGLVANHFVELGHTKIAVVSPQKMTHNMLQRRQGFVDALDKQNIIPVIINTADLSKHSGYAVTKKVIANKVSAVFVLNDAMSLGLMRGLVDSGVNIPRDISLAGYDDDDYAQFVTPALTTVSQPVSNIGASAIKLLMNRINFPNLPTQIQKFNLTLVRRESTSSYKGIA</sequence>
<dbReference type="CDD" id="cd01392">
    <property type="entry name" value="HTH_LacI"/>
    <property type="match status" value="1"/>
</dbReference>
<keyword evidence="1" id="KW-0678">Repressor</keyword>
<evidence type="ECO:0000256" key="4">
    <source>
        <dbReference type="ARBA" id="ARBA00023163"/>
    </source>
</evidence>
<evidence type="ECO:0000256" key="3">
    <source>
        <dbReference type="ARBA" id="ARBA00023125"/>
    </source>
</evidence>
<feature type="domain" description="HTH cro/C1-type" evidence="6">
    <location>
        <begin position="2"/>
        <end position="27"/>
    </location>
</feature>
<dbReference type="Pfam" id="PF00356">
    <property type="entry name" value="LacI"/>
    <property type="match status" value="1"/>
</dbReference>
<dbReference type="PANTHER" id="PTHR30146">
    <property type="entry name" value="LACI-RELATED TRANSCRIPTIONAL REPRESSOR"/>
    <property type="match status" value="1"/>
</dbReference>
<dbReference type="InterPro" id="IPR000843">
    <property type="entry name" value="HTH_LacI"/>
</dbReference>
<dbReference type="AlphaFoldDB" id="A0A9X3E8Q0"/>
<dbReference type="PROSITE" id="PS50943">
    <property type="entry name" value="HTH_CROC1"/>
    <property type="match status" value="1"/>
</dbReference>
<dbReference type="SUPFAM" id="SSF47413">
    <property type="entry name" value="lambda repressor-like DNA-binding domains"/>
    <property type="match status" value="1"/>
</dbReference>
<keyword evidence="3" id="KW-0238">DNA-binding</keyword>
<dbReference type="SUPFAM" id="SSF53822">
    <property type="entry name" value="Periplasmic binding protein-like I"/>
    <property type="match status" value="1"/>
</dbReference>
<dbReference type="PANTHER" id="PTHR30146:SF148">
    <property type="entry name" value="HTH-TYPE TRANSCRIPTIONAL REPRESSOR PURR-RELATED"/>
    <property type="match status" value="1"/>
</dbReference>
<protein>
    <submittedName>
        <fullName evidence="7">LacI family transcriptional regulator</fullName>
    </submittedName>
</protein>
<dbReference type="InterPro" id="IPR001387">
    <property type="entry name" value="Cro/C1-type_HTH"/>
</dbReference>
<dbReference type="PROSITE" id="PS50932">
    <property type="entry name" value="HTH_LACI_2"/>
    <property type="match status" value="1"/>
</dbReference>
<dbReference type="InterPro" id="IPR028082">
    <property type="entry name" value="Peripla_BP_I"/>
</dbReference>
<keyword evidence="2" id="KW-0805">Transcription regulation</keyword>
<evidence type="ECO:0000313" key="7">
    <source>
        <dbReference type="EMBL" id="MCX7578382.1"/>
    </source>
</evidence>
<dbReference type="NCBIfam" id="NF047341">
    <property type="entry name" value="lactose_RbsR"/>
    <property type="match status" value="1"/>
</dbReference>
<dbReference type="InterPro" id="IPR010982">
    <property type="entry name" value="Lambda_DNA-bd_dom_sf"/>
</dbReference>
<dbReference type="EMBL" id="QVOQ01000005">
    <property type="protein sequence ID" value="MCX7578382.1"/>
    <property type="molecule type" value="Genomic_DNA"/>
</dbReference>
<dbReference type="GO" id="GO:0003700">
    <property type="term" value="F:DNA-binding transcription factor activity"/>
    <property type="evidence" value="ECO:0007669"/>
    <property type="project" value="TreeGrafter"/>
</dbReference>
<name>A0A9X3E8Q0_9LACO</name>
<proteinExistence type="predicted"/>
<evidence type="ECO:0000259" key="6">
    <source>
        <dbReference type="PROSITE" id="PS50943"/>
    </source>
</evidence>
<keyword evidence="4" id="KW-0804">Transcription</keyword>
<evidence type="ECO:0000313" key="8">
    <source>
        <dbReference type="Proteomes" id="UP001080333"/>
    </source>
</evidence>
<organism evidence="7 8">
    <name type="scientific">Leuconostoc falkenbergense</name>
    <dbReference type="NCBI Taxonomy" id="2766470"/>
    <lineage>
        <taxon>Bacteria</taxon>
        <taxon>Bacillati</taxon>
        <taxon>Bacillota</taxon>
        <taxon>Bacilli</taxon>
        <taxon>Lactobacillales</taxon>
        <taxon>Lactobacillaceae</taxon>
        <taxon>Leuconostoc</taxon>
    </lineage>
</organism>
<feature type="domain" description="HTH lacI-type" evidence="5">
    <location>
        <begin position="4"/>
        <end position="59"/>
    </location>
</feature>
<evidence type="ECO:0000256" key="1">
    <source>
        <dbReference type="ARBA" id="ARBA00022491"/>
    </source>
</evidence>
<dbReference type="Pfam" id="PF13377">
    <property type="entry name" value="Peripla_BP_3"/>
    <property type="match status" value="1"/>
</dbReference>
<dbReference type="SMART" id="SM00354">
    <property type="entry name" value="HTH_LACI"/>
    <property type="match status" value="1"/>
</dbReference>
<accession>A0A9X3E8Q0</accession>
<dbReference type="InterPro" id="IPR046335">
    <property type="entry name" value="LacI/GalR-like_sensor"/>
</dbReference>
<evidence type="ECO:0000259" key="5">
    <source>
        <dbReference type="PROSITE" id="PS50932"/>
    </source>
</evidence>
<dbReference type="PRINTS" id="PR00036">
    <property type="entry name" value="HTHLACI"/>
</dbReference>
<dbReference type="Gene3D" id="1.10.260.40">
    <property type="entry name" value="lambda repressor-like DNA-binding domains"/>
    <property type="match status" value="1"/>
</dbReference>
<dbReference type="GO" id="GO:0000976">
    <property type="term" value="F:transcription cis-regulatory region binding"/>
    <property type="evidence" value="ECO:0007669"/>
    <property type="project" value="TreeGrafter"/>
</dbReference>
<evidence type="ECO:0000256" key="2">
    <source>
        <dbReference type="ARBA" id="ARBA00023015"/>
    </source>
</evidence>
<comment type="caution">
    <text evidence="7">The sequence shown here is derived from an EMBL/GenBank/DDBJ whole genome shotgun (WGS) entry which is preliminary data.</text>
</comment>
<reference evidence="7" key="1">
    <citation type="submission" date="2018-08" db="EMBL/GenBank/DDBJ databases">
        <title>Draft genome sequences of Leuconostoc spp. and Weissella spp. with biocontrol potential.</title>
        <authorList>
            <person name="Lo R."/>
            <person name="Ho V.T.T."/>
            <person name="Turner M.S."/>
        </authorList>
    </citation>
    <scope>NUCLEOTIDE SEQUENCE</scope>
    <source>
        <strain evidence="7">156</strain>
    </source>
</reference>
<dbReference type="PROSITE" id="PS00356">
    <property type="entry name" value="HTH_LACI_1"/>
    <property type="match status" value="1"/>
</dbReference>
<gene>
    <name evidence="7" type="ORF">D0502_03085</name>
</gene>
<dbReference type="Proteomes" id="UP001080333">
    <property type="component" value="Unassembled WGS sequence"/>
</dbReference>
<dbReference type="Gene3D" id="3.40.50.2300">
    <property type="match status" value="2"/>
</dbReference>
<dbReference type="RefSeq" id="WP_267286941.1">
    <property type="nucleotide sequence ID" value="NZ_QVOQ01000005.1"/>
</dbReference>